<evidence type="ECO:0000256" key="1">
    <source>
        <dbReference type="SAM" id="MobiDB-lite"/>
    </source>
</evidence>
<name>A0AAP0HSK1_9MAGN</name>
<feature type="region of interest" description="Disordered" evidence="1">
    <location>
        <begin position="1"/>
        <end position="22"/>
    </location>
</feature>
<dbReference type="Proteomes" id="UP001419268">
    <property type="component" value="Unassembled WGS sequence"/>
</dbReference>
<organism evidence="2 3">
    <name type="scientific">Stephania cephalantha</name>
    <dbReference type="NCBI Taxonomy" id="152367"/>
    <lineage>
        <taxon>Eukaryota</taxon>
        <taxon>Viridiplantae</taxon>
        <taxon>Streptophyta</taxon>
        <taxon>Embryophyta</taxon>
        <taxon>Tracheophyta</taxon>
        <taxon>Spermatophyta</taxon>
        <taxon>Magnoliopsida</taxon>
        <taxon>Ranunculales</taxon>
        <taxon>Menispermaceae</taxon>
        <taxon>Menispermoideae</taxon>
        <taxon>Cissampelideae</taxon>
        <taxon>Stephania</taxon>
    </lineage>
</organism>
<gene>
    <name evidence="2" type="ORF">Scep_023193</name>
</gene>
<keyword evidence="3" id="KW-1185">Reference proteome</keyword>
<comment type="caution">
    <text evidence="2">The sequence shown here is derived from an EMBL/GenBank/DDBJ whole genome shotgun (WGS) entry which is preliminary data.</text>
</comment>
<accession>A0AAP0HSK1</accession>
<dbReference type="PANTHER" id="PTHR33972:SF2">
    <property type="entry name" value="OS04G0606700 PROTEIN"/>
    <property type="match status" value="1"/>
</dbReference>
<dbReference type="PANTHER" id="PTHR33972">
    <property type="entry name" value="EXPRESSED PROTEIN"/>
    <property type="match status" value="1"/>
</dbReference>
<reference evidence="2 3" key="1">
    <citation type="submission" date="2024-01" db="EMBL/GenBank/DDBJ databases">
        <title>Genome assemblies of Stephania.</title>
        <authorList>
            <person name="Yang L."/>
        </authorList>
    </citation>
    <scope>NUCLEOTIDE SEQUENCE [LARGE SCALE GENOMIC DNA]</scope>
    <source>
        <strain evidence="2">JXDWG</strain>
        <tissue evidence="2">Leaf</tissue>
    </source>
</reference>
<sequence>MRLEMQGGKKSRARSVQCTASSSPYGSIIRIEIRESAIAVERIGEGAADRGRSRPGRRGRGHGDAPDRGRHPQLDASQGRPRLAPLRPRLLLLGPPRKRPYGIAELIGRLATPMSEDESLSLTNVRGWPSSAYFIEGKTHPIKIKRNYGNSHVQSESEDEEA</sequence>
<dbReference type="EMBL" id="JBBNAG010000010">
    <property type="protein sequence ID" value="KAK9099763.1"/>
    <property type="molecule type" value="Genomic_DNA"/>
</dbReference>
<evidence type="ECO:0000313" key="3">
    <source>
        <dbReference type="Proteomes" id="UP001419268"/>
    </source>
</evidence>
<feature type="compositionally biased region" description="Low complexity" evidence="1">
    <location>
        <begin position="80"/>
        <end position="91"/>
    </location>
</feature>
<dbReference type="AlphaFoldDB" id="A0AAP0HSK1"/>
<protein>
    <submittedName>
        <fullName evidence="2">Uncharacterized protein</fullName>
    </submittedName>
</protein>
<feature type="region of interest" description="Disordered" evidence="1">
    <location>
        <begin position="42"/>
        <end position="91"/>
    </location>
</feature>
<feature type="compositionally biased region" description="Basic and acidic residues" evidence="1">
    <location>
        <begin position="42"/>
        <end position="52"/>
    </location>
</feature>
<feature type="compositionally biased region" description="Basic and acidic residues" evidence="1">
    <location>
        <begin position="61"/>
        <end position="73"/>
    </location>
</feature>
<evidence type="ECO:0000313" key="2">
    <source>
        <dbReference type="EMBL" id="KAK9099763.1"/>
    </source>
</evidence>
<proteinExistence type="predicted"/>